<dbReference type="EMBL" id="CYHB01000003">
    <property type="protein sequence ID" value="CUA85359.1"/>
    <property type="molecule type" value="Genomic_DNA"/>
</dbReference>
<accession>A0A0K6H3N9</accession>
<name>A0A0K6H3N9_9GAMM</name>
<dbReference type="RefSeq" id="WP_055438859.1">
    <property type="nucleotide sequence ID" value="NZ_CYHB01000003.1"/>
</dbReference>
<sequence>MNAMKFLVIGVLSVSIGLVSSSAHAAQVTVKWDDVKSFTDIKAVNARQDRFEESVMKALTEHVEKLAEQLPASNSLAVTFNDVDIAGRIEPTFGALASTHQRILDDLSYPELIISFEYLNDQGETISSGEMIELKNLAPMTTRRSTMATGRDNLYYEKQLLDRWFSDTFKQ</sequence>
<dbReference type="AlphaFoldDB" id="A0A0K6H3N9"/>
<evidence type="ECO:0000256" key="1">
    <source>
        <dbReference type="SAM" id="SignalP"/>
    </source>
</evidence>
<proteinExistence type="predicted"/>
<evidence type="ECO:0000313" key="2">
    <source>
        <dbReference type="EMBL" id="CUA85359.1"/>
    </source>
</evidence>
<organism evidence="2 3">
    <name type="scientific">Pseudidiomarina woesei</name>
    <dbReference type="NCBI Taxonomy" id="1381080"/>
    <lineage>
        <taxon>Bacteria</taxon>
        <taxon>Pseudomonadati</taxon>
        <taxon>Pseudomonadota</taxon>
        <taxon>Gammaproteobacteria</taxon>
        <taxon>Alteromonadales</taxon>
        <taxon>Idiomarinaceae</taxon>
        <taxon>Pseudidiomarina</taxon>
    </lineage>
</organism>
<dbReference type="Pfam" id="PF11454">
    <property type="entry name" value="DUF3016"/>
    <property type="match status" value="1"/>
</dbReference>
<dbReference type="OrthoDB" id="195620at2"/>
<keyword evidence="1" id="KW-0732">Signal</keyword>
<gene>
    <name evidence="2" type="ORF">Ga0061064_1181</name>
</gene>
<protein>
    <recommendedName>
        <fullName evidence="4">DUF3016 domain-containing protein</fullName>
    </recommendedName>
</protein>
<reference evidence="3" key="1">
    <citation type="submission" date="2015-08" db="EMBL/GenBank/DDBJ databases">
        <authorList>
            <person name="Varghese N."/>
        </authorList>
    </citation>
    <scope>NUCLEOTIDE SEQUENCE [LARGE SCALE GENOMIC DNA]</scope>
    <source>
        <strain evidence="3">DSM 27808</strain>
    </source>
</reference>
<evidence type="ECO:0000313" key="3">
    <source>
        <dbReference type="Proteomes" id="UP000182598"/>
    </source>
</evidence>
<dbReference type="Proteomes" id="UP000182598">
    <property type="component" value="Unassembled WGS sequence"/>
</dbReference>
<keyword evidence="3" id="KW-1185">Reference proteome</keyword>
<feature type="chain" id="PRO_5005504002" description="DUF3016 domain-containing protein" evidence="1">
    <location>
        <begin position="26"/>
        <end position="171"/>
    </location>
</feature>
<evidence type="ECO:0008006" key="4">
    <source>
        <dbReference type="Google" id="ProtNLM"/>
    </source>
</evidence>
<feature type="signal peptide" evidence="1">
    <location>
        <begin position="1"/>
        <end position="25"/>
    </location>
</feature>
<dbReference type="InterPro" id="IPR021557">
    <property type="entry name" value="DUF3016"/>
</dbReference>